<evidence type="ECO:0000313" key="2">
    <source>
        <dbReference type="EMBL" id="MFA1553913.1"/>
    </source>
</evidence>
<evidence type="ECO:0000313" key="3">
    <source>
        <dbReference type="Proteomes" id="UP001569904"/>
    </source>
</evidence>
<reference evidence="2 3" key="1">
    <citation type="submission" date="2023-11" db="EMBL/GenBank/DDBJ databases">
        <title>Actinomadura monticuli sp. nov., isolated from volcanic ash.</title>
        <authorList>
            <person name="Lee S.D."/>
            <person name="Yang H."/>
            <person name="Kim I.S."/>
        </authorList>
    </citation>
    <scope>NUCLEOTIDE SEQUENCE [LARGE SCALE GENOMIC DNA]</scope>
    <source>
        <strain evidence="2 3">DSM 45346</strain>
    </source>
</reference>
<gene>
    <name evidence="2" type="ORF">SM436_09440</name>
</gene>
<dbReference type="RefSeq" id="WP_371940304.1">
    <property type="nucleotide sequence ID" value="NZ_JAXCEH010000004.1"/>
</dbReference>
<proteinExistence type="predicted"/>
<protein>
    <recommendedName>
        <fullName evidence="4">FXSXX-COOH protein</fullName>
    </recommendedName>
</protein>
<organism evidence="2 3">
    <name type="scientific">Actinomadura chokoriensis</name>
    <dbReference type="NCBI Taxonomy" id="454156"/>
    <lineage>
        <taxon>Bacteria</taxon>
        <taxon>Bacillati</taxon>
        <taxon>Actinomycetota</taxon>
        <taxon>Actinomycetes</taxon>
        <taxon>Streptosporangiales</taxon>
        <taxon>Thermomonosporaceae</taxon>
        <taxon>Actinomadura</taxon>
    </lineage>
</organism>
<evidence type="ECO:0008006" key="4">
    <source>
        <dbReference type="Google" id="ProtNLM"/>
    </source>
</evidence>
<keyword evidence="3" id="KW-1185">Reference proteome</keyword>
<feature type="region of interest" description="Disordered" evidence="1">
    <location>
        <begin position="24"/>
        <end position="46"/>
    </location>
</feature>
<dbReference type="Proteomes" id="UP001569904">
    <property type="component" value="Unassembled WGS sequence"/>
</dbReference>
<name>A0ABV4QTI2_9ACTN</name>
<sequence length="46" mass="5098">MTVAVPVARNVKPVLDASESALNSRALRRSSETVQPHRVQVRSIDR</sequence>
<accession>A0ABV4QTI2</accession>
<evidence type="ECO:0000256" key="1">
    <source>
        <dbReference type="SAM" id="MobiDB-lite"/>
    </source>
</evidence>
<comment type="caution">
    <text evidence="2">The sequence shown here is derived from an EMBL/GenBank/DDBJ whole genome shotgun (WGS) entry which is preliminary data.</text>
</comment>
<dbReference type="EMBL" id="JAXCEH010000004">
    <property type="protein sequence ID" value="MFA1553913.1"/>
    <property type="molecule type" value="Genomic_DNA"/>
</dbReference>